<dbReference type="AlphaFoldDB" id="A0A1B7TBS3"/>
<accession>A0A1B7TBS3</accession>
<gene>
    <name evidence="1" type="ORF">HANVADRAFT_25683</name>
</gene>
<keyword evidence="2" id="KW-1185">Reference proteome</keyword>
<dbReference type="Gene3D" id="2.30.29.30">
    <property type="entry name" value="Pleckstrin-homology domain (PH domain)/Phosphotyrosine-binding domain (PTB)"/>
    <property type="match status" value="1"/>
</dbReference>
<protein>
    <submittedName>
        <fullName evidence="1">Uncharacterized protein</fullName>
    </submittedName>
</protein>
<organism evidence="1 2">
    <name type="scientific">Hanseniaspora valbyensis NRRL Y-1626</name>
    <dbReference type="NCBI Taxonomy" id="766949"/>
    <lineage>
        <taxon>Eukaryota</taxon>
        <taxon>Fungi</taxon>
        <taxon>Dikarya</taxon>
        <taxon>Ascomycota</taxon>
        <taxon>Saccharomycotina</taxon>
        <taxon>Saccharomycetes</taxon>
        <taxon>Saccharomycodales</taxon>
        <taxon>Saccharomycodaceae</taxon>
        <taxon>Hanseniaspora</taxon>
    </lineage>
</organism>
<dbReference type="InterPro" id="IPR011993">
    <property type="entry name" value="PH-like_dom_sf"/>
</dbReference>
<evidence type="ECO:0000313" key="1">
    <source>
        <dbReference type="EMBL" id="OBA26168.1"/>
    </source>
</evidence>
<reference evidence="2" key="1">
    <citation type="journal article" date="2016" name="Proc. Natl. Acad. Sci. U.S.A.">
        <title>Comparative genomics of biotechnologically important yeasts.</title>
        <authorList>
            <person name="Riley R."/>
            <person name="Haridas S."/>
            <person name="Wolfe K.H."/>
            <person name="Lopes M.R."/>
            <person name="Hittinger C.T."/>
            <person name="Goeker M."/>
            <person name="Salamov A.A."/>
            <person name="Wisecaver J.H."/>
            <person name="Long T.M."/>
            <person name="Calvey C.H."/>
            <person name="Aerts A.L."/>
            <person name="Barry K.W."/>
            <person name="Choi C."/>
            <person name="Clum A."/>
            <person name="Coughlan A.Y."/>
            <person name="Deshpande S."/>
            <person name="Douglass A.P."/>
            <person name="Hanson S.J."/>
            <person name="Klenk H.-P."/>
            <person name="LaButti K.M."/>
            <person name="Lapidus A."/>
            <person name="Lindquist E.A."/>
            <person name="Lipzen A.M."/>
            <person name="Meier-Kolthoff J.P."/>
            <person name="Ohm R.A."/>
            <person name="Otillar R.P."/>
            <person name="Pangilinan J.L."/>
            <person name="Peng Y."/>
            <person name="Rokas A."/>
            <person name="Rosa C.A."/>
            <person name="Scheuner C."/>
            <person name="Sibirny A.A."/>
            <person name="Slot J.C."/>
            <person name="Stielow J.B."/>
            <person name="Sun H."/>
            <person name="Kurtzman C.P."/>
            <person name="Blackwell M."/>
            <person name="Grigoriev I.V."/>
            <person name="Jeffries T.W."/>
        </authorList>
    </citation>
    <scope>NUCLEOTIDE SEQUENCE [LARGE SCALE GENOMIC DNA]</scope>
    <source>
        <strain evidence="2">NRRL Y-1626</strain>
    </source>
</reference>
<dbReference type="OrthoDB" id="3972951at2759"/>
<dbReference type="PANTHER" id="PTHR37283">
    <property type="entry name" value="PH DOMAIN-CONTAINING PROTEIN YHR131C"/>
    <property type="match status" value="1"/>
</dbReference>
<feature type="non-terminal residue" evidence="1">
    <location>
        <position position="97"/>
    </location>
</feature>
<evidence type="ECO:0000313" key="2">
    <source>
        <dbReference type="Proteomes" id="UP000092321"/>
    </source>
</evidence>
<dbReference type="EMBL" id="LXPE01000022">
    <property type="protein sequence ID" value="OBA26168.1"/>
    <property type="molecule type" value="Genomic_DNA"/>
</dbReference>
<dbReference type="PANTHER" id="PTHR37283:SF1">
    <property type="entry name" value="PH DOMAIN-CONTAINING PROTEIN YHR131C"/>
    <property type="match status" value="1"/>
</dbReference>
<name>A0A1B7TBS3_9ASCO</name>
<sequence>MENPAKYLTNEKLCKSFSLQNNDFGIATDCNERPYILRLRSEMEQFLLSFSNVMDMINWSVYLSVGIGISLDLDERNYPNYRIVPIGSSRSRRRRRR</sequence>
<dbReference type="Proteomes" id="UP000092321">
    <property type="component" value="Unassembled WGS sequence"/>
</dbReference>
<proteinExistence type="predicted"/>
<comment type="caution">
    <text evidence="1">The sequence shown here is derived from an EMBL/GenBank/DDBJ whole genome shotgun (WGS) entry which is preliminary data.</text>
</comment>